<dbReference type="InterPro" id="IPR036322">
    <property type="entry name" value="WD40_repeat_dom_sf"/>
</dbReference>
<feature type="compositionally biased region" description="Polar residues" evidence="16">
    <location>
        <begin position="1054"/>
        <end position="1063"/>
    </location>
</feature>
<feature type="transmembrane region" description="Helical" evidence="17">
    <location>
        <begin position="34"/>
        <end position="53"/>
    </location>
</feature>
<feature type="transmembrane region" description="Helical" evidence="17">
    <location>
        <begin position="399"/>
        <end position="417"/>
    </location>
</feature>
<reference evidence="19 20" key="1">
    <citation type="journal article" date="2019" name="Nat. Ecol. Evol.">
        <title>Megaphylogeny resolves global patterns of mushroom evolution.</title>
        <authorList>
            <person name="Varga T."/>
            <person name="Krizsan K."/>
            <person name="Foldi C."/>
            <person name="Dima B."/>
            <person name="Sanchez-Garcia M."/>
            <person name="Sanchez-Ramirez S."/>
            <person name="Szollosi G.J."/>
            <person name="Szarkandi J.G."/>
            <person name="Papp V."/>
            <person name="Albert L."/>
            <person name="Andreopoulos W."/>
            <person name="Angelini C."/>
            <person name="Antonin V."/>
            <person name="Barry K.W."/>
            <person name="Bougher N.L."/>
            <person name="Buchanan P."/>
            <person name="Buyck B."/>
            <person name="Bense V."/>
            <person name="Catcheside P."/>
            <person name="Chovatia M."/>
            <person name="Cooper J."/>
            <person name="Damon W."/>
            <person name="Desjardin D."/>
            <person name="Finy P."/>
            <person name="Geml J."/>
            <person name="Haridas S."/>
            <person name="Hughes K."/>
            <person name="Justo A."/>
            <person name="Karasinski D."/>
            <person name="Kautmanova I."/>
            <person name="Kiss B."/>
            <person name="Kocsube S."/>
            <person name="Kotiranta H."/>
            <person name="LaButti K.M."/>
            <person name="Lechner B.E."/>
            <person name="Liimatainen K."/>
            <person name="Lipzen A."/>
            <person name="Lukacs Z."/>
            <person name="Mihaltcheva S."/>
            <person name="Morgado L.N."/>
            <person name="Niskanen T."/>
            <person name="Noordeloos M.E."/>
            <person name="Ohm R.A."/>
            <person name="Ortiz-Santana B."/>
            <person name="Ovrebo C."/>
            <person name="Racz N."/>
            <person name="Riley R."/>
            <person name="Savchenko A."/>
            <person name="Shiryaev A."/>
            <person name="Soop K."/>
            <person name="Spirin V."/>
            <person name="Szebenyi C."/>
            <person name="Tomsovsky M."/>
            <person name="Tulloss R.E."/>
            <person name="Uehling J."/>
            <person name="Grigoriev I.V."/>
            <person name="Vagvolgyi C."/>
            <person name="Papp T."/>
            <person name="Martin F.M."/>
            <person name="Miettinen O."/>
            <person name="Hibbett D.S."/>
            <person name="Nagy L.G."/>
        </authorList>
    </citation>
    <scope>NUCLEOTIDE SEQUENCE [LARGE SCALE GENOMIC DNA]</scope>
    <source>
        <strain evidence="19 20">CBS 121175</strain>
    </source>
</reference>
<dbReference type="Pfam" id="PF12349">
    <property type="entry name" value="Sterol-sensing"/>
    <property type="match status" value="1"/>
</dbReference>
<feature type="compositionally biased region" description="Basic and acidic residues" evidence="16">
    <location>
        <begin position="1026"/>
        <end position="1036"/>
    </location>
</feature>
<feature type="region of interest" description="Disordered" evidence="16">
    <location>
        <begin position="971"/>
        <end position="997"/>
    </location>
</feature>
<evidence type="ECO:0000256" key="2">
    <source>
        <dbReference type="ARBA" id="ARBA00004653"/>
    </source>
</evidence>
<evidence type="ECO:0000256" key="15">
    <source>
        <dbReference type="ARBA" id="ARBA00023221"/>
    </source>
</evidence>
<feature type="transmembrane region" description="Helical" evidence="17">
    <location>
        <begin position="282"/>
        <end position="304"/>
    </location>
</feature>
<feature type="transmembrane region" description="Helical" evidence="17">
    <location>
        <begin position="494"/>
        <end position="513"/>
    </location>
</feature>
<feature type="compositionally biased region" description="Low complexity" evidence="16">
    <location>
        <begin position="988"/>
        <end position="997"/>
    </location>
</feature>
<dbReference type="GO" id="GO:0045540">
    <property type="term" value="P:regulation of cholesterol biosynthetic process"/>
    <property type="evidence" value="ECO:0007669"/>
    <property type="project" value="TreeGrafter"/>
</dbReference>
<protein>
    <recommendedName>
        <fullName evidence="4">Sterol regulatory element-binding protein cleavage-activating protein</fullName>
    </recommendedName>
</protein>
<evidence type="ECO:0000256" key="6">
    <source>
        <dbReference type="ARBA" id="ARBA00022692"/>
    </source>
</evidence>
<evidence type="ECO:0000256" key="3">
    <source>
        <dbReference type="ARBA" id="ARBA00007410"/>
    </source>
</evidence>
<evidence type="ECO:0000256" key="11">
    <source>
        <dbReference type="ARBA" id="ARBA00023098"/>
    </source>
</evidence>
<proteinExistence type="inferred from homology"/>
<organism evidence="19 20">
    <name type="scientific">Coprinopsis marcescibilis</name>
    <name type="common">Agaric fungus</name>
    <name type="synonym">Psathyrella marcescibilis</name>
    <dbReference type="NCBI Taxonomy" id="230819"/>
    <lineage>
        <taxon>Eukaryota</taxon>
        <taxon>Fungi</taxon>
        <taxon>Dikarya</taxon>
        <taxon>Basidiomycota</taxon>
        <taxon>Agaricomycotina</taxon>
        <taxon>Agaricomycetes</taxon>
        <taxon>Agaricomycetidae</taxon>
        <taxon>Agaricales</taxon>
        <taxon>Agaricineae</taxon>
        <taxon>Psathyrellaceae</taxon>
        <taxon>Coprinopsis</taxon>
    </lineage>
</organism>
<evidence type="ECO:0000256" key="4">
    <source>
        <dbReference type="ARBA" id="ARBA00019541"/>
    </source>
</evidence>
<dbReference type="GO" id="GO:0005789">
    <property type="term" value="C:endoplasmic reticulum membrane"/>
    <property type="evidence" value="ECO:0007669"/>
    <property type="project" value="UniProtKB-SubCell"/>
</dbReference>
<feature type="transmembrane region" description="Helical" evidence="17">
    <location>
        <begin position="351"/>
        <end position="372"/>
    </location>
</feature>
<dbReference type="PROSITE" id="PS50156">
    <property type="entry name" value="SSD"/>
    <property type="match status" value="1"/>
</dbReference>
<evidence type="ECO:0000256" key="1">
    <source>
        <dbReference type="ARBA" id="ARBA00004477"/>
    </source>
</evidence>
<gene>
    <name evidence="19" type="ORF">FA15DRAFT_726631</name>
</gene>
<dbReference type="InterPro" id="IPR053958">
    <property type="entry name" value="HMGCR/SNAP/NPC1-like_SSD"/>
</dbReference>
<keyword evidence="7" id="KW-0677">Repeat</keyword>
<evidence type="ECO:0000256" key="14">
    <source>
        <dbReference type="ARBA" id="ARBA00023180"/>
    </source>
</evidence>
<keyword evidence="9 17" id="KW-1133">Transmembrane helix</keyword>
<dbReference type="GO" id="GO:0032934">
    <property type="term" value="F:sterol binding"/>
    <property type="evidence" value="ECO:0007669"/>
    <property type="project" value="InterPro"/>
</dbReference>
<dbReference type="Proteomes" id="UP000307440">
    <property type="component" value="Unassembled WGS sequence"/>
</dbReference>
<dbReference type="InterPro" id="IPR015943">
    <property type="entry name" value="WD40/YVTN_repeat-like_dom_sf"/>
</dbReference>
<feature type="transmembrane region" description="Helical" evidence="17">
    <location>
        <begin position="595"/>
        <end position="621"/>
    </location>
</feature>
<feature type="transmembrane region" description="Helical" evidence="17">
    <location>
        <begin position="316"/>
        <end position="345"/>
    </location>
</feature>
<dbReference type="SUPFAM" id="SSF82866">
    <property type="entry name" value="Multidrug efflux transporter AcrB transmembrane domain"/>
    <property type="match status" value="1"/>
</dbReference>
<keyword evidence="14" id="KW-0325">Glycoprotein</keyword>
<comment type="subcellular location">
    <subcellularLocation>
        <location evidence="1">Endoplasmic reticulum membrane</location>
        <topology evidence="1">Multi-pass membrane protein</topology>
    </subcellularLocation>
    <subcellularLocation>
        <location evidence="2">Golgi apparatus membrane</location>
        <topology evidence="2">Multi-pass membrane protein</topology>
    </subcellularLocation>
</comment>
<dbReference type="AlphaFoldDB" id="A0A5C3L344"/>
<dbReference type="SUPFAM" id="SSF50978">
    <property type="entry name" value="WD40 repeat-like"/>
    <property type="match status" value="1"/>
</dbReference>
<evidence type="ECO:0000313" key="19">
    <source>
        <dbReference type="EMBL" id="TFK27429.1"/>
    </source>
</evidence>
<keyword evidence="6 17" id="KW-0812">Transmembrane</keyword>
<feature type="region of interest" description="Disordered" evidence="16">
    <location>
        <begin position="1160"/>
        <end position="1180"/>
    </location>
</feature>
<evidence type="ECO:0000256" key="13">
    <source>
        <dbReference type="ARBA" id="ARBA00023136"/>
    </source>
</evidence>
<evidence type="ECO:0000256" key="12">
    <source>
        <dbReference type="ARBA" id="ARBA00023121"/>
    </source>
</evidence>
<feature type="region of interest" description="Disordered" evidence="16">
    <location>
        <begin position="1017"/>
        <end position="1063"/>
    </location>
</feature>
<dbReference type="EMBL" id="ML210165">
    <property type="protein sequence ID" value="TFK27429.1"/>
    <property type="molecule type" value="Genomic_DNA"/>
</dbReference>
<dbReference type="GO" id="GO:0032933">
    <property type="term" value="P:SREBP signaling pathway"/>
    <property type="evidence" value="ECO:0007669"/>
    <property type="project" value="InterPro"/>
</dbReference>
<dbReference type="GO" id="GO:0032936">
    <property type="term" value="C:SREBP-SCAP complex"/>
    <property type="evidence" value="ECO:0007669"/>
    <property type="project" value="TreeGrafter"/>
</dbReference>
<keyword evidence="13 17" id="KW-0472">Membrane</keyword>
<dbReference type="InterPro" id="IPR000731">
    <property type="entry name" value="SSD"/>
</dbReference>
<dbReference type="Gene3D" id="2.130.10.10">
    <property type="entry name" value="YVTN repeat-like/Quinoprotein amine dehydrogenase"/>
    <property type="match status" value="1"/>
</dbReference>
<feature type="transmembrane region" description="Helical" evidence="17">
    <location>
        <begin position="423"/>
        <end position="448"/>
    </location>
</feature>
<keyword evidence="11" id="KW-0443">Lipid metabolism</keyword>
<dbReference type="GO" id="GO:0000139">
    <property type="term" value="C:Golgi membrane"/>
    <property type="evidence" value="ECO:0007669"/>
    <property type="project" value="UniProtKB-SubCell"/>
</dbReference>
<evidence type="ECO:0000256" key="9">
    <source>
        <dbReference type="ARBA" id="ARBA00022989"/>
    </source>
</evidence>
<evidence type="ECO:0000259" key="18">
    <source>
        <dbReference type="PROSITE" id="PS50156"/>
    </source>
</evidence>
<dbReference type="GO" id="GO:0008202">
    <property type="term" value="P:steroid metabolic process"/>
    <property type="evidence" value="ECO:0007669"/>
    <property type="project" value="UniProtKB-KW"/>
</dbReference>
<evidence type="ECO:0000256" key="5">
    <source>
        <dbReference type="ARBA" id="ARBA00022574"/>
    </source>
</evidence>
<feature type="domain" description="SSD" evidence="18">
    <location>
        <begin position="287"/>
        <end position="445"/>
    </location>
</feature>
<accession>A0A5C3L344</accession>
<dbReference type="OrthoDB" id="6510177at2759"/>
<keyword evidence="15" id="KW-0753">Steroid metabolism</keyword>
<dbReference type="STRING" id="230819.A0A5C3L344"/>
<evidence type="ECO:0000256" key="16">
    <source>
        <dbReference type="SAM" id="MobiDB-lite"/>
    </source>
</evidence>
<keyword evidence="5" id="KW-0853">WD repeat</keyword>
<dbReference type="PANTHER" id="PTHR46378">
    <property type="entry name" value="STEROL REGULATORY ELEMENT-BINDING PROTEIN CLEAVAGE-ACTIVATING PROTEIN"/>
    <property type="match status" value="1"/>
</dbReference>
<evidence type="ECO:0000313" key="20">
    <source>
        <dbReference type="Proteomes" id="UP000307440"/>
    </source>
</evidence>
<evidence type="ECO:0000256" key="17">
    <source>
        <dbReference type="SAM" id="Phobius"/>
    </source>
</evidence>
<evidence type="ECO:0000256" key="10">
    <source>
        <dbReference type="ARBA" id="ARBA00023034"/>
    </source>
</evidence>
<dbReference type="InterPro" id="IPR030225">
    <property type="entry name" value="SCAP"/>
</dbReference>
<sequence length="1214" mass="132110">MLALVARPLQWARSVGRSFFLQFGLHCATHQIRVILISCVVITSLFYPALALYSSSQPKLHSVFDAFAPPNTFSAVHAQQDLVNLWSGYDSLRTHEDAVALGKCRTALRVERIFIQSPILDDEGALNHRILTSTLEFEQRLNKLIASSDDPCLEKPGGGCFVLSPLAFWNYDRDTLSTDDTILDTLSNPNSRNVTIAGIPVSPQMVLAGRGDYERSVGGTKFDFATFLAITYFFPDSDCLGSNPHAQWVQMVEKAASQDAIVSVQIQEPKLIALDFNQNVSLGWSAISTFLYLAYAGFIAYVAWSVRRMTAVHSRLGVTFTALVEITVSTITSLSVCALVGFRITMVPWELLPIVIVFVGAENMFTLVDAVGKTSVTLSVKQRIAEGLSHAGTSNTLKVVAYNTILGILAVVSVGAIRQFCIFAIVVLVAHWFLAHTFFIAVLSIDIARLELEELLMHDALAAAPPIHGDQDSDKQSGSNASKKSLHRLLKGRATTNISLVMLLAITATLYYATSTGSTTPQLQVGKPLGGLARAKNQVTNLQPMKKPTAEQIWHVLNPDQRTLLHVRVEVPTSVTLHPAKEGKPYRTRKTMASVVWILKIMVLPIAATTSALYGLLLYLLKNTELLETQHSSSTEMVEEVKSLDSQVSFSTLPRAIGSDVELIASSKDGEVVVTIGLRNELIVWKSESGSYLSIDAGDVLLSEPSSSDATSSLTCLTIDDSGNFLAIGTNTGIIALWVLVGSKVTALPVLALEDVPSAITDLHFISSQPPRSDRKVPIPPPAYPVILATYENGTAARWSVERMPTVTRYSPSREVGVVQASLLHVTSDNSVLIAFSLEDGTLDLRETGDYSPVFLNDYCIQPGSSLDHVGKIHACRADLNGTVRPIIAAATERGTVSLWDGLTGECISVLDELQGRVNMLKITPVSPEACHFCGQLPAASISVAFSVDHVVRFFNLYINDQMRRCACTNGRLRHNPSRDTLGRRSRSNSTASSRIGSPLIPRARLATAFEVSDFPVSGHGVHSRRASEKEGRRSLDQLQVPSFHTDDQDSRHQNGTATPNPQSQLWQGVIVLNIGDFTCERGGWDLTSCKFIGIRRKPRSQGKSKGGTTHPVTLTPTQGLTRATLERWELWTFDPSAARLRCSVLSDLSLKPLESRKRCSSASSSTSSPPPSPSGDRIARLPFTRVSPLLISSSHALAGFGNTVGIFHFSSDF</sequence>
<keyword evidence="10" id="KW-0333">Golgi apparatus</keyword>
<dbReference type="PANTHER" id="PTHR46378:SF1">
    <property type="entry name" value="STEROL REGULATORY ELEMENT-BINDING PROTEIN CLEAVAGE-ACTIVATING PROTEIN"/>
    <property type="match status" value="1"/>
</dbReference>
<name>A0A5C3L344_COPMA</name>
<evidence type="ECO:0000256" key="7">
    <source>
        <dbReference type="ARBA" id="ARBA00022737"/>
    </source>
</evidence>
<evidence type="ECO:0000256" key="8">
    <source>
        <dbReference type="ARBA" id="ARBA00022824"/>
    </source>
</evidence>
<comment type="similarity">
    <text evidence="3">Belongs to the WD repeat SCAP family.</text>
</comment>
<keyword evidence="8" id="KW-0256">Endoplasmic reticulum</keyword>
<keyword evidence="12" id="KW-0446">Lipid-binding</keyword>
<keyword evidence="20" id="KW-1185">Reference proteome</keyword>